<dbReference type="AlphaFoldDB" id="A0A517PF54"/>
<protein>
    <submittedName>
        <fullName evidence="3">Aminodeoxychorismate synthase component 1</fullName>
        <ecNumber evidence="3">2.6.1.85</ecNumber>
    </submittedName>
</protein>
<feature type="region of interest" description="Disordered" evidence="1">
    <location>
        <begin position="289"/>
        <end position="327"/>
    </location>
</feature>
<keyword evidence="4" id="KW-1185">Reference proteome</keyword>
<dbReference type="PANTHER" id="PTHR11236">
    <property type="entry name" value="AMINOBENZOATE/ANTHRANILATE SYNTHASE"/>
    <property type="match status" value="1"/>
</dbReference>
<evidence type="ECO:0000313" key="4">
    <source>
        <dbReference type="Proteomes" id="UP000318741"/>
    </source>
</evidence>
<dbReference type="GO" id="GO:0046820">
    <property type="term" value="F:4-amino-4-deoxychorismate synthase activity"/>
    <property type="evidence" value="ECO:0007669"/>
    <property type="project" value="UniProtKB-EC"/>
</dbReference>
<reference evidence="3 4" key="1">
    <citation type="submission" date="2019-02" db="EMBL/GenBank/DDBJ databases">
        <title>Deep-cultivation of Planctomycetes and their phenomic and genomic characterization uncovers novel biology.</title>
        <authorList>
            <person name="Wiegand S."/>
            <person name="Jogler M."/>
            <person name="Boedeker C."/>
            <person name="Pinto D."/>
            <person name="Vollmers J."/>
            <person name="Rivas-Marin E."/>
            <person name="Kohn T."/>
            <person name="Peeters S.H."/>
            <person name="Heuer A."/>
            <person name="Rast P."/>
            <person name="Oberbeckmann S."/>
            <person name="Bunk B."/>
            <person name="Jeske O."/>
            <person name="Meyerdierks A."/>
            <person name="Storesund J.E."/>
            <person name="Kallscheuer N."/>
            <person name="Luecker S."/>
            <person name="Lage O.M."/>
            <person name="Pohl T."/>
            <person name="Merkel B.J."/>
            <person name="Hornburger P."/>
            <person name="Mueller R.-W."/>
            <person name="Bruemmer F."/>
            <person name="Labrenz M."/>
            <person name="Spormann A.M."/>
            <person name="Op den Camp H."/>
            <person name="Overmann J."/>
            <person name="Amann R."/>
            <person name="Jetten M.S.M."/>
            <person name="Mascher T."/>
            <person name="Medema M.H."/>
            <person name="Devos D.P."/>
            <person name="Kaster A.-K."/>
            <person name="Ovreas L."/>
            <person name="Rohde M."/>
            <person name="Galperin M.Y."/>
            <person name="Jogler C."/>
        </authorList>
    </citation>
    <scope>NUCLEOTIDE SEQUENCE [LARGE SCALE GENOMIC DNA]</scope>
    <source>
        <strain evidence="3 4">CA12</strain>
    </source>
</reference>
<gene>
    <name evidence="3" type="primary">pabB</name>
    <name evidence="3" type="ORF">CA12_41330</name>
</gene>
<organism evidence="3 4">
    <name type="scientific">Alienimonas californiensis</name>
    <dbReference type="NCBI Taxonomy" id="2527989"/>
    <lineage>
        <taxon>Bacteria</taxon>
        <taxon>Pseudomonadati</taxon>
        <taxon>Planctomycetota</taxon>
        <taxon>Planctomycetia</taxon>
        <taxon>Planctomycetales</taxon>
        <taxon>Planctomycetaceae</taxon>
        <taxon>Alienimonas</taxon>
    </lineage>
</organism>
<dbReference type="InterPro" id="IPR005801">
    <property type="entry name" value="ADC_synthase"/>
</dbReference>
<dbReference type="SUPFAM" id="SSF56322">
    <property type="entry name" value="ADC synthase"/>
    <property type="match status" value="1"/>
</dbReference>
<dbReference type="Pfam" id="PF00425">
    <property type="entry name" value="Chorismate_bind"/>
    <property type="match status" value="1"/>
</dbReference>
<keyword evidence="3" id="KW-0808">Transferase</keyword>
<sequence>MTTRPLVHELTPPPTVPAALSAFADCGPVLFDSSATDDPRGRFSYLTADVRPASAPTVRYALKAFETERVEGLPPFQGGAVGLWCYEEGRRFERLPEPKTFAVPERGREPRVTLGPGRSVTAVADWVLAWDHAAGRAWVVSQGGPDPHAPHGVRQEQLAERRLAAVLARLEAESPPPLEAMQDDPVTPDLPRVPGWSEAFGTFTRPSYEATVARAVEYVRAGDVFQVNLAQPLLVPAASADHWRTVYHRLRMENPAPFGGVFAAGAFGDAGAGGDGVLLSASPERFLSVTPDREGRMQVESRPIKGTRPRPNPPGSNPGGDAAAAAELQASAKDRAENVMIVDLLRNDLSRVCEPGSVRVPALCELESYASVHHLVSEVRGTLRPECDAWDLLAAAFPGGSITGAPKVRAMEIIHELEPFARGLYCGSQFWIGFDGAMDSNILIRTAWLRDWGAIAWVGGGVTAQSDPAAEYEETLHKASATLRALCPSH</sequence>
<feature type="compositionally biased region" description="Basic and acidic residues" evidence="1">
    <location>
        <begin position="291"/>
        <end position="303"/>
    </location>
</feature>
<dbReference type="InterPro" id="IPR015890">
    <property type="entry name" value="Chorismate_C"/>
</dbReference>
<dbReference type="InterPro" id="IPR019999">
    <property type="entry name" value="Anth_synth_I-like"/>
</dbReference>
<dbReference type="EC" id="2.6.1.85" evidence="3"/>
<dbReference type="PRINTS" id="PR00095">
    <property type="entry name" value="ANTSNTHASEI"/>
</dbReference>
<keyword evidence="3" id="KW-0032">Aminotransferase</keyword>
<accession>A0A517PF54</accession>
<dbReference type="Gene3D" id="3.60.120.10">
    <property type="entry name" value="Anthranilate synthase"/>
    <property type="match status" value="1"/>
</dbReference>
<proteinExistence type="predicted"/>
<name>A0A517PF54_9PLAN</name>
<dbReference type="Proteomes" id="UP000318741">
    <property type="component" value="Chromosome"/>
</dbReference>
<dbReference type="OrthoDB" id="9803598at2"/>
<evidence type="ECO:0000259" key="2">
    <source>
        <dbReference type="Pfam" id="PF00425"/>
    </source>
</evidence>
<feature type="domain" description="Chorismate-utilising enzyme C-terminal" evidence="2">
    <location>
        <begin position="206"/>
        <end position="478"/>
    </location>
</feature>
<evidence type="ECO:0000256" key="1">
    <source>
        <dbReference type="SAM" id="MobiDB-lite"/>
    </source>
</evidence>
<dbReference type="KEGG" id="acaf:CA12_41330"/>
<evidence type="ECO:0000313" key="3">
    <source>
        <dbReference type="EMBL" id="QDT17995.1"/>
    </source>
</evidence>
<dbReference type="PANTHER" id="PTHR11236:SF50">
    <property type="entry name" value="AMINODEOXYCHORISMATE SYNTHASE COMPONENT 1"/>
    <property type="match status" value="1"/>
</dbReference>
<dbReference type="GO" id="GO:0000162">
    <property type="term" value="P:L-tryptophan biosynthetic process"/>
    <property type="evidence" value="ECO:0007669"/>
    <property type="project" value="TreeGrafter"/>
</dbReference>
<dbReference type="EMBL" id="CP036265">
    <property type="protein sequence ID" value="QDT17995.1"/>
    <property type="molecule type" value="Genomic_DNA"/>
</dbReference>
<dbReference type="RefSeq" id="WP_145360978.1">
    <property type="nucleotide sequence ID" value="NZ_CP036265.1"/>
</dbReference>